<dbReference type="InterPro" id="IPR010869">
    <property type="entry name" value="DUF1501"/>
</dbReference>
<dbReference type="AlphaFoldDB" id="A0A1H7I2H4"/>
<dbReference type="STRING" id="573321.SAMN04488505_101407"/>
<name>A0A1H7I2H4_9BACT</name>
<reference evidence="1 2" key="1">
    <citation type="submission" date="2016-10" db="EMBL/GenBank/DDBJ databases">
        <authorList>
            <person name="de Groot N.N."/>
        </authorList>
    </citation>
    <scope>NUCLEOTIDE SEQUENCE [LARGE SCALE GENOMIC DNA]</scope>
    <source>
        <strain evidence="1 2">DSM 21039</strain>
    </source>
</reference>
<dbReference type="PANTHER" id="PTHR43737">
    <property type="entry name" value="BLL7424 PROTEIN"/>
    <property type="match status" value="1"/>
</dbReference>
<evidence type="ECO:0000313" key="2">
    <source>
        <dbReference type="Proteomes" id="UP000198984"/>
    </source>
</evidence>
<gene>
    <name evidence="1" type="ORF">SAMN04488505_101407</name>
</gene>
<evidence type="ECO:0000313" key="1">
    <source>
        <dbReference type="EMBL" id="SEK54705.1"/>
    </source>
</evidence>
<accession>A0A1H7I2H4</accession>
<proteinExistence type="predicted"/>
<dbReference type="RefSeq" id="WP_089906475.1">
    <property type="nucleotide sequence ID" value="NZ_FOBB01000001.1"/>
</dbReference>
<sequence>MLLLNRRRFLQVGSLASAATLMPKFLKAFEKGQLVPPGNKVLVVIQLSGGNDGLNTVIPYRNDIYYKMRPALGIKREAALSLTDDWGLHPSFTGLKSLYDDGSMGILNSVGYPNPDRSHFRSMDIWHTGSESKDFWNTGWIGRYLDAQCKGCDKPTQALEIDDTLSLAMKGESAKGLAFVDPNRLYNTSNGNYFKDLLNAHKAHDEEHNNVDYLYKTMAETISSATYIQQQFKTYKSKETYPNTALGRDMKVISELIMSDINTKVYYVSHGSFDTHVGQQKQQERLFQQLDEAVSVFAQDLKKNNRFQDVMVMTFSEFGRRVGQNASGGTDHGTANNMFLIGGGLQKKGMLNEGADLTDLQDGDLKYKVDFKSVYATLLNKWLSADDKAILQQQYGYLDFI</sequence>
<dbReference type="Proteomes" id="UP000198984">
    <property type="component" value="Unassembled WGS sequence"/>
</dbReference>
<dbReference type="EMBL" id="FOBB01000001">
    <property type="protein sequence ID" value="SEK54705.1"/>
    <property type="molecule type" value="Genomic_DNA"/>
</dbReference>
<organism evidence="1 2">
    <name type="scientific">Chitinophaga rupis</name>
    <dbReference type="NCBI Taxonomy" id="573321"/>
    <lineage>
        <taxon>Bacteria</taxon>
        <taxon>Pseudomonadati</taxon>
        <taxon>Bacteroidota</taxon>
        <taxon>Chitinophagia</taxon>
        <taxon>Chitinophagales</taxon>
        <taxon>Chitinophagaceae</taxon>
        <taxon>Chitinophaga</taxon>
    </lineage>
</organism>
<dbReference type="Pfam" id="PF07394">
    <property type="entry name" value="DUF1501"/>
    <property type="match status" value="1"/>
</dbReference>
<dbReference type="OrthoDB" id="9779968at2"/>
<dbReference type="PANTHER" id="PTHR43737:SF1">
    <property type="entry name" value="DUF1501 DOMAIN-CONTAINING PROTEIN"/>
    <property type="match status" value="1"/>
</dbReference>
<keyword evidence="2" id="KW-1185">Reference proteome</keyword>
<protein>
    <submittedName>
        <fullName evidence="1">Uncharacterized conserved protein, DUF1501 family</fullName>
    </submittedName>
</protein>